<dbReference type="GO" id="GO:0005657">
    <property type="term" value="C:replication fork"/>
    <property type="evidence" value="ECO:0007669"/>
    <property type="project" value="EnsemblFungi"/>
</dbReference>
<evidence type="ECO:0000256" key="1">
    <source>
        <dbReference type="ARBA" id="ARBA00022737"/>
    </source>
</evidence>
<dbReference type="Pfam" id="PF12738">
    <property type="entry name" value="PTCB-BRCT"/>
    <property type="match status" value="1"/>
</dbReference>
<dbReference type="Gene3D" id="3.40.50.10190">
    <property type="entry name" value="BRCT domain"/>
    <property type="match status" value="4"/>
</dbReference>
<accession>G8BP74</accession>
<feature type="domain" description="BRCT" evidence="3">
    <location>
        <begin position="1"/>
        <end position="82"/>
    </location>
</feature>
<feature type="domain" description="BRCT" evidence="3">
    <location>
        <begin position="184"/>
        <end position="227"/>
    </location>
</feature>
<keyword evidence="1" id="KW-0677">Repeat</keyword>
<dbReference type="STRING" id="1071381.G8BP74"/>
<feature type="compositionally biased region" description="Polar residues" evidence="2">
    <location>
        <begin position="662"/>
        <end position="676"/>
    </location>
</feature>
<dbReference type="GO" id="GO:0007533">
    <property type="term" value="P:mating type switching"/>
    <property type="evidence" value="ECO:0007669"/>
    <property type="project" value="EnsemblFungi"/>
</dbReference>
<dbReference type="SUPFAM" id="SSF52113">
    <property type="entry name" value="BRCT domain"/>
    <property type="match status" value="3"/>
</dbReference>
<dbReference type="eggNOG" id="KOG1929">
    <property type="taxonomic scope" value="Eukaryota"/>
</dbReference>
<dbReference type="GO" id="GO:0033314">
    <property type="term" value="P:mitotic DNA replication checkpoint signaling"/>
    <property type="evidence" value="ECO:0007669"/>
    <property type="project" value="TreeGrafter"/>
</dbReference>
<dbReference type="GO" id="GO:0006270">
    <property type="term" value="P:DNA replication initiation"/>
    <property type="evidence" value="ECO:0007669"/>
    <property type="project" value="EnsemblFungi"/>
</dbReference>
<dbReference type="HOGENOM" id="CLU_020751_0_0_1"/>
<feature type="region of interest" description="Disordered" evidence="2">
    <location>
        <begin position="655"/>
        <end position="676"/>
    </location>
</feature>
<feature type="compositionally biased region" description="Basic residues" evidence="2">
    <location>
        <begin position="740"/>
        <end position="753"/>
    </location>
</feature>
<protein>
    <recommendedName>
        <fullName evidence="3">BRCT domain-containing protein</fullName>
    </recommendedName>
</protein>
<dbReference type="Proteomes" id="UP000005666">
    <property type="component" value="Chromosome 2"/>
</dbReference>
<dbReference type="InterPro" id="IPR036420">
    <property type="entry name" value="BRCT_dom_sf"/>
</dbReference>
<dbReference type="PANTHER" id="PTHR13561:SF20">
    <property type="entry name" value="DNA TOPOISOMERASE 2-BINDING PROTEIN 1"/>
    <property type="match status" value="1"/>
</dbReference>
<sequence length="753" mass="86121">MKPFHGITFCPTAIQAEEASRLISKQIIKLGGNFSKDLTKYVNVLVIGQSKNTEKYKFAVKYRADIIFINVATLNQIYQLWLSGDDVTLENHSNFEHLKGDGRLKARMMAVLQAKYSIPPLENFRVFIGRISQKLKFPDDKPATAELPKILDLEKVCTKLGVASCNSNNFIKDCRSTTSSPAVFITDNPQGARVDAARSQGLAIIHYKWLLDCLKRNAMLQFDPYYLLDNVLNSLYDDIGSNACECWDKIGDYNLMKTRNKDVDNINKDSDTGDSTIITSTMLNKFKTEGNKLWNKVISNNLSQGTNMEKNKPIIHNGIDQKIALRADTGRCFDKYKFHIHNSFSEKHQRILEKVIQQNDGTIIEDMPDSNIDETVFIIIPCDRSIEELGVSSNSNLVTEFFVERCLHYKKLLLPLDSWSKPFLLTKEFEIKPNKKLLHSENLHLNVSITGFHGVELLHLTKIFDILKPMGINYMKYLNRTTDLLIINLSSLPSIPEDHVLWKNEYSDLFIEDHKTNQEKNNKQVFRNSMKKKIEFIKEEHSIPVVTPVFLLEMFHKANEVSDAEIGQLIHLNNMNWCIMCPRGKKDDFSCTIKQKSKLNTVDSVSDLFQVKNDFTYPSIKSSKDEFLNKLKAYSPNKPSDVKINSHFLKQDPLPSKVSLEMDSTPSIKRQKLSPSKSIEPVKRLASWGKLMSDKDPVENNQLNHIKISSKDEKDDDSNSAFSYGHTQVTYGVSETSNKNVKKLTRKHMKNID</sequence>
<dbReference type="CDD" id="cd18433">
    <property type="entry name" value="BRCT_Rad4_rpt3"/>
    <property type="match status" value="1"/>
</dbReference>
<feature type="region of interest" description="Disordered" evidence="2">
    <location>
        <begin position="733"/>
        <end position="753"/>
    </location>
</feature>
<dbReference type="OMA" id="ERCLHYK"/>
<reference evidence="4 5" key="1">
    <citation type="journal article" date="2011" name="Proc. Natl. Acad. Sci. U.S.A.">
        <title>Evolutionary erosion of yeast sex chromosomes by mating-type switching accidents.</title>
        <authorList>
            <person name="Gordon J.L."/>
            <person name="Armisen D."/>
            <person name="Proux-Wera E."/>
            <person name="Oheigeartaigh S.S."/>
            <person name="Byrne K.P."/>
            <person name="Wolfe K.H."/>
        </authorList>
    </citation>
    <scope>NUCLEOTIDE SEQUENCE [LARGE SCALE GENOMIC DNA]</scope>
    <source>
        <strain evidence="5">ATCC 24235 / CBS 4417 / NBRC 1672 / NRRL Y-8282 / UCD 70-5</strain>
    </source>
</reference>
<dbReference type="GeneID" id="11534996"/>
<proteinExistence type="predicted"/>
<dbReference type="GO" id="GO:0031261">
    <property type="term" value="C:DNA replication preinitiation complex"/>
    <property type="evidence" value="ECO:0007669"/>
    <property type="project" value="EnsemblFungi"/>
</dbReference>
<feature type="domain" description="BRCT" evidence="3">
    <location>
        <begin position="328"/>
        <end position="413"/>
    </location>
</feature>
<dbReference type="GO" id="GO:0007095">
    <property type="term" value="P:mitotic G2 DNA damage checkpoint signaling"/>
    <property type="evidence" value="ECO:0007669"/>
    <property type="project" value="EnsemblFungi"/>
</dbReference>
<dbReference type="OrthoDB" id="251770at2759"/>
<dbReference type="EMBL" id="HE612857">
    <property type="protein sequence ID" value="CCE61805.1"/>
    <property type="molecule type" value="Genomic_DNA"/>
</dbReference>
<dbReference type="InterPro" id="IPR001357">
    <property type="entry name" value="BRCT_dom"/>
</dbReference>
<evidence type="ECO:0000313" key="4">
    <source>
        <dbReference type="EMBL" id="CCE61805.1"/>
    </source>
</evidence>
<dbReference type="GO" id="GO:0070182">
    <property type="term" value="F:DNA polymerase binding"/>
    <property type="evidence" value="ECO:0007669"/>
    <property type="project" value="EnsemblFungi"/>
</dbReference>
<dbReference type="PANTHER" id="PTHR13561">
    <property type="entry name" value="DNA REPLICATION REGULATOR DPB11-RELATED"/>
    <property type="match status" value="1"/>
</dbReference>
<organism evidence="4 5">
    <name type="scientific">Tetrapisispora phaffii (strain ATCC 24235 / CBS 4417 / NBRC 1672 / NRRL Y-8282 / UCD 70-5)</name>
    <name type="common">Yeast</name>
    <name type="synonym">Fabospora phaffii</name>
    <dbReference type="NCBI Taxonomy" id="1071381"/>
    <lineage>
        <taxon>Eukaryota</taxon>
        <taxon>Fungi</taxon>
        <taxon>Dikarya</taxon>
        <taxon>Ascomycota</taxon>
        <taxon>Saccharomycotina</taxon>
        <taxon>Saccharomycetes</taxon>
        <taxon>Saccharomycetales</taxon>
        <taxon>Saccharomycetaceae</taxon>
        <taxon>Tetrapisispora</taxon>
    </lineage>
</organism>
<dbReference type="SMART" id="SM00292">
    <property type="entry name" value="BRCT"/>
    <property type="match status" value="3"/>
</dbReference>
<dbReference type="AlphaFoldDB" id="G8BP74"/>
<dbReference type="GO" id="GO:0030295">
    <property type="term" value="F:protein kinase activator activity"/>
    <property type="evidence" value="ECO:0007669"/>
    <property type="project" value="EnsemblFungi"/>
</dbReference>
<dbReference type="Pfam" id="PF16589">
    <property type="entry name" value="BRCT_2"/>
    <property type="match status" value="1"/>
</dbReference>
<dbReference type="PROSITE" id="PS50172">
    <property type="entry name" value="BRCT"/>
    <property type="match status" value="3"/>
</dbReference>
<evidence type="ECO:0000259" key="3">
    <source>
        <dbReference type="PROSITE" id="PS50172"/>
    </source>
</evidence>
<evidence type="ECO:0000313" key="5">
    <source>
        <dbReference type="Proteomes" id="UP000005666"/>
    </source>
</evidence>
<name>G8BP74_TETPH</name>
<dbReference type="KEGG" id="tpf:TPHA_0B01320"/>
<gene>
    <name evidence="4" type="primary">TPHA0B01320</name>
    <name evidence="4" type="ordered locus">TPHA_0B01320</name>
</gene>
<keyword evidence="5" id="KW-1185">Reference proteome</keyword>
<dbReference type="GO" id="GO:0000727">
    <property type="term" value="P:double-strand break repair via break-induced replication"/>
    <property type="evidence" value="ECO:0007669"/>
    <property type="project" value="EnsemblFungi"/>
</dbReference>
<evidence type="ECO:0000256" key="2">
    <source>
        <dbReference type="SAM" id="MobiDB-lite"/>
    </source>
</evidence>
<dbReference type="RefSeq" id="XP_003684239.1">
    <property type="nucleotide sequence ID" value="XM_003684191.1"/>
</dbReference>